<dbReference type="GO" id="GO:0005886">
    <property type="term" value="C:plasma membrane"/>
    <property type="evidence" value="ECO:0007669"/>
    <property type="project" value="TreeGrafter"/>
</dbReference>
<evidence type="ECO:0000256" key="1">
    <source>
        <dbReference type="ARBA" id="ARBA00004479"/>
    </source>
</evidence>
<comment type="subcellular location">
    <subcellularLocation>
        <location evidence="1">Membrane</location>
        <topology evidence="1">Single-pass type I membrane protein</topology>
    </subcellularLocation>
</comment>
<feature type="region of interest" description="Disordered" evidence="10">
    <location>
        <begin position="964"/>
        <end position="991"/>
    </location>
</feature>
<dbReference type="SMART" id="SM00408">
    <property type="entry name" value="IGc2"/>
    <property type="match status" value="3"/>
</dbReference>
<keyword evidence="3" id="KW-0430">Lectin</keyword>
<keyword evidence="7" id="KW-1015">Disulfide bond</keyword>
<gene>
    <name evidence="13" type="ORF">NXF25_015036</name>
</gene>
<proteinExistence type="inferred from homology"/>
<dbReference type="InterPro" id="IPR007110">
    <property type="entry name" value="Ig-like_dom"/>
</dbReference>
<dbReference type="Pfam" id="PF13927">
    <property type="entry name" value="Ig_3"/>
    <property type="match status" value="1"/>
</dbReference>
<dbReference type="InterPro" id="IPR051036">
    <property type="entry name" value="SIGLEC"/>
</dbReference>
<dbReference type="InterPro" id="IPR003599">
    <property type="entry name" value="Ig_sub"/>
</dbReference>
<dbReference type="InterPro" id="IPR013098">
    <property type="entry name" value="Ig_I-set"/>
</dbReference>
<evidence type="ECO:0000256" key="3">
    <source>
        <dbReference type="ARBA" id="ARBA00022734"/>
    </source>
</evidence>
<dbReference type="PANTHER" id="PTHR12035:SF125">
    <property type="entry name" value="SIALIC ACID-BINDING IG-LIKE LECTIN 5"/>
    <property type="match status" value="1"/>
</dbReference>
<keyword evidence="8" id="KW-0393">Immunoglobulin domain</keyword>
<dbReference type="Pfam" id="PF07686">
    <property type="entry name" value="V-set"/>
    <property type="match status" value="2"/>
</dbReference>
<dbReference type="InterPro" id="IPR036179">
    <property type="entry name" value="Ig-like_dom_sf"/>
</dbReference>
<feature type="region of interest" description="Disordered" evidence="10">
    <location>
        <begin position="926"/>
        <end position="951"/>
    </location>
</feature>
<keyword evidence="4" id="KW-0130">Cell adhesion</keyword>
<dbReference type="GO" id="GO:0033691">
    <property type="term" value="F:sialic acid binding"/>
    <property type="evidence" value="ECO:0007669"/>
    <property type="project" value="TreeGrafter"/>
</dbReference>
<evidence type="ECO:0000259" key="12">
    <source>
        <dbReference type="PROSITE" id="PS50835"/>
    </source>
</evidence>
<reference evidence="13 14" key="1">
    <citation type="journal article" date="2024" name="Proc. Natl. Acad. Sci. U.S.A.">
        <title>The genetic regulatory architecture and epigenomic basis for age-related changes in rattlesnake venom.</title>
        <authorList>
            <person name="Hogan M.P."/>
            <person name="Holding M.L."/>
            <person name="Nystrom G.S."/>
            <person name="Colston T.J."/>
            <person name="Bartlett D.A."/>
            <person name="Mason A.J."/>
            <person name="Ellsworth S.A."/>
            <person name="Rautsaw R.M."/>
            <person name="Lawrence K.C."/>
            <person name="Strickland J.L."/>
            <person name="He B."/>
            <person name="Fraser P."/>
            <person name="Margres M.J."/>
            <person name="Gilbert D.M."/>
            <person name="Gibbs H.L."/>
            <person name="Parkinson C.L."/>
            <person name="Rokyta D.R."/>
        </authorList>
    </citation>
    <scope>NUCLEOTIDE SEQUENCE [LARGE SCALE GENOMIC DNA]</scope>
    <source>
        <strain evidence="13">DRR0105</strain>
    </source>
</reference>
<evidence type="ECO:0000256" key="8">
    <source>
        <dbReference type="ARBA" id="ARBA00023319"/>
    </source>
</evidence>
<sequence length="991" mass="110378">MILAILCKGIRSQGARDYSITVPSSVSVQRGLAVHIPCQFTYNLDHLPIATNDKSKTVKHSAKDRFYLLGDSIKGNCSLVITEAQIEDEGQYYLRIEGRGELKFSFIQEMGHTSPYVYVIEPPQKINITVNTMDSGHYGSSEWQRREGLDPVMAQEGSTVYLACTADGRPTPSLSWMKGNEKIGQAKDYLQLSEIGPEDAGKYQCLANNEYGSVKTMVEVIVQYRPRMLIFKTSQTHRRGSILTQGCSGELANGSELTAQEGDSLELFCKADSNPPATASWMKGDSHLQNPPENQLRLTNLTVEDEGVYMCKVTNSIGFVNGTFRLYVTYAPKVSRSPQKNTTCYYHDSGFLCSCTLYAKPSPQIEWEVDGERITRRRGNWIVQASVQTNEVTSTLNWTGSLDRAHNIICIGSNSYGIQTMQFQLSAKTGPTSESSTERSNKALFIAGLCGIFLGTGIFMVCLFLIRIFKQKKALSKAAHVEGTSSEREPHEKPKNSSQIYSNIFPTGLRLSLVDKPTVPSPKRIDPDELQYAALEFKPKSVILDKVEGYDLKAPDHVLVEEGLCAIIPCNFTYDKAHAKNSATLYGYWKKGTDNDNANEVVNSYEKWAKNRFELTGDVSAGNCSLVILNAQKSDTGKYFFRMEKYDKARFSFYSYANPYLNVTEKQPPEIQILGKVRAGNHTNITCATFASCSRMPPKFTWSGFPKHINPHLQLNGIQIYSTVLNFLPSVADHQRNLTCRINYTSGKNVFLKEKTIQLNVAFPPQMIVIEGEHFNSSNSLGNFTNISRLMVQKGDRIWLFCEAKGNPSPNVTWIKGTQVLESPSRALNDLKLSDLKAKDAGKYTCRAANAEGSAEAFLELSVIDPDTHLLLIATGALVMLAVIVLIVGTILASKRYWRKRKMVTDSETGNTLVNVTEPSAPDLAAQEVSGMPSKQRSLKESVDRDPRDPEEIHYATLTFNKRNPKPDITAEDIQTDYAEIRPYNSQGKEG</sequence>
<dbReference type="GO" id="GO:0007155">
    <property type="term" value="P:cell adhesion"/>
    <property type="evidence" value="ECO:0007669"/>
    <property type="project" value="UniProtKB-KW"/>
</dbReference>
<dbReference type="Pfam" id="PF07679">
    <property type="entry name" value="I-set"/>
    <property type="match status" value="2"/>
</dbReference>
<feature type="transmembrane region" description="Helical" evidence="11">
    <location>
        <begin position="870"/>
        <end position="893"/>
    </location>
</feature>
<evidence type="ECO:0000313" key="13">
    <source>
        <dbReference type="EMBL" id="KAK9394508.1"/>
    </source>
</evidence>
<feature type="compositionally biased region" description="Basic and acidic residues" evidence="10">
    <location>
        <begin position="938"/>
        <end position="951"/>
    </location>
</feature>
<evidence type="ECO:0000256" key="4">
    <source>
        <dbReference type="ARBA" id="ARBA00022889"/>
    </source>
</evidence>
<protein>
    <submittedName>
        <fullName evidence="13">Sialic acid-binding Ig-like lectin 11</fullName>
    </submittedName>
</protein>
<dbReference type="Proteomes" id="UP001474421">
    <property type="component" value="Unassembled WGS sequence"/>
</dbReference>
<dbReference type="GO" id="GO:0030246">
    <property type="term" value="F:carbohydrate binding"/>
    <property type="evidence" value="ECO:0007669"/>
    <property type="project" value="UniProtKB-KW"/>
</dbReference>
<dbReference type="AlphaFoldDB" id="A0AAW1AXM3"/>
<evidence type="ECO:0000256" key="10">
    <source>
        <dbReference type="SAM" id="MobiDB-lite"/>
    </source>
</evidence>
<dbReference type="FunFam" id="2.60.40.10:FF:000032">
    <property type="entry name" value="palladin isoform X1"/>
    <property type="match status" value="2"/>
</dbReference>
<evidence type="ECO:0000256" key="5">
    <source>
        <dbReference type="ARBA" id="ARBA00022989"/>
    </source>
</evidence>
<dbReference type="SUPFAM" id="SSF48726">
    <property type="entry name" value="Immunoglobulin"/>
    <property type="match status" value="7"/>
</dbReference>
<evidence type="ECO:0000256" key="11">
    <source>
        <dbReference type="SAM" id="Phobius"/>
    </source>
</evidence>
<evidence type="ECO:0000313" key="14">
    <source>
        <dbReference type="Proteomes" id="UP001474421"/>
    </source>
</evidence>
<keyword evidence="5 11" id="KW-1133">Transmembrane helix</keyword>
<dbReference type="EMBL" id="JAOTOJ010000011">
    <property type="protein sequence ID" value="KAK9394508.1"/>
    <property type="molecule type" value="Genomic_DNA"/>
</dbReference>
<evidence type="ECO:0000256" key="6">
    <source>
        <dbReference type="ARBA" id="ARBA00023136"/>
    </source>
</evidence>
<dbReference type="Gene3D" id="2.60.40.10">
    <property type="entry name" value="Immunoglobulins"/>
    <property type="match status" value="7"/>
</dbReference>
<accession>A0AAW1AXM3</accession>
<name>A0AAW1AXM3_CROAD</name>
<evidence type="ECO:0000256" key="2">
    <source>
        <dbReference type="ARBA" id="ARBA00022692"/>
    </source>
</evidence>
<feature type="domain" description="Ig-like" evidence="12">
    <location>
        <begin position="115"/>
        <end position="221"/>
    </location>
</feature>
<dbReference type="SMART" id="SM00409">
    <property type="entry name" value="IG"/>
    <property type="match status" value="6"/>
</dbReference>
<dbReference type="InterPro" id="IPR013783">
    <property type="entry name" value="Ig-like_fold"/>
</dbReference>
<feature type="transmembrane region" description="Helical" evidence="11">
    <location>
        <begin position="443"/>
        <end position="466"/>
    </location>
</feature>
<feature type="domain" description="Ig-like" evidence="12">
    <location>
        <begin position="226"/>
        <end position="329"/>
    </location>
</feature>
<dbReference type="InterPro" id="IPR013106">
    <property type="entry name" value="Ig_V-set"/>
</dbReference>
<comment type="caution">
    <text evidence="13">The sequence shown here is derived from an EMBL/GenBank/DDBJ whole genome shotgun (WGS) entry which is preliminary data.</text>
</comment>
<comment type="similarity">
    <text evidence="9">Belongs to the immunoglobulin superfamily. SIGLEC (sialic acid binding Ig-like lectin) family.</text>
</comment>
<evidence type="ECO:0000256" key="7">
    <source>
        <dbReference type="ARBA" id="ARBA00023157"/>
    </source>
</evidence>
<keyword evidence="2 11" id="KW-0812">Transmembrane</keyword>
<feature type="domain" description="Ig-like" evidence="12">
    <location>
        <begin position="765"/>
        <end position="862"/>
    </location>
</feature>
<dbReference type="InterPro" id="IPR003598">
    <property type="entry name" value="Ig_sub2"/>
</dbReference>
<keyword evidence="14" id="KW-1185">Reference proteome</keyword>
<keyword evidence="6 11" id="KW-0472">Membrane</keyword>
<dbReference type="PANTHER" id="PTHR12035">
    <property type="entry name" value="SIALIC ACID BINDING IMMUNOGLOBULIN-LIKE LECTIN"/>
    <property type="match status" value="1"/>
</dbReference>
<dbReference type="PROSITE" id="PS50835">
    <property type="entry name" value="IG_LIKE"/>
    <property type="match status" value="3"/>
</dbReference>
<organism evidence="13 14">
    <name type="scientific">Crotalus adamanteus</name>
    <name type="common">Eastern diamondback rattlesnake</name>
    <dbReference type="NCBI Taxonomy" id="8729"/>
    <lineage>
        <taxon>Eukaryota</taxon>
        <taxon>Metazoa</taxon>
        <taxon>Chordata</taxon>
        <taxon>Craniata</taxon>
        <taxon>Vertebrata</taxon>
        <taxon>Euteleostomi</taxon>
        <taxon>Lepidosauria</taxon>
        <taxon>Squamata</taxon>
        <taxon>Bifurcata</taxon>
        <taxon>Unidentata</taxon>
        <taxon>Episquamata</taxon>
        <taxon>Toxicofera</taxon>
        <taxon>Serpentes</taxon>
        <taxon>Colubroidea</taxon>
        <taxon>Viperidae</taxon>
        <taxon>Crotalinae</taxon>
        <taxon>Crotalus</taxon>
    </lineage>
</organism>
<evidence type="ECO:0000256" key="9">
    <source>
        <dbReference type="ARBA" id="ARBA00038361"/>
    </source>
</evidence>